<accession>A0ABY3CDU2</accession>
<dbReference type="Proteomes" id="UP000733744">
    <property type="component" value="Unassembled WGS sequence"/>
</dbReference>
<dbReference type="InterPro" id="IPR011486">
    <property type="entry name" value="BBP2"/>
</dbReference>
<keyword evidence="3" id="KW-1185">Reference proteome</keyword>
<evidence type="ECO:0000313" key="2">
    <source>
        <dbReference type="EMBL" id="TRX00887.1"/>
    </source>
</evidence>
<comment type="caution">
    <text evidence="2">The sequence shown here is derived from an EMBL/GenBank/DDBJ whole genome shotgun (WGS) entry which is preliminary data.</text>
</comment>
<dbReference type="EMBL" id="RYFG02000024">
    <property type="protein sequence ID" value="TRX00887.1"/>
    <property type="molecule type" value="Genomic_DNA"/>
</dbReference>
<reference evidence="2 3" key="1">
    <citation type="journal article" date="2019" name="Antonie Van Leeuwenhoek">
        <title>Description of 'Ca. Methylobacter oryzae' KRF1, a novel species from the environmentally important Methylobacter clade 2.</title>
        <authorList>
            <person name="Khatri K."/>
            <person name="Mohite J.A."/>
            <person name="Pandit P.S."/>
            <person name="Bahulikar R."/>
            <person name="Rahalkar M.C."/>
        </authorList>
    </citation>
    <scope>NUCLEOTIDE SEQUENCE [LARGE SCALE GENOMIC DNA]</scope>
    <source>
        <strain evidence="2 3">KRF1</strain>
    </source>
</reference>
<name>A0ABY3CDU2_9GAMM</name>
<dbReference type="Pfam" id="PF07642">
    <property type="entry name" value="BBP2"/>
    <property type="match status" value="1"/>
</dbReference>
<dbReference type="SUPFAM" id="SSF56935">
    <property type="entry name" value="Porins"/>
    <property type="match status" value="1"/>
</dbReference>
<feature type="signal peptide" evidence="1">
    <location>
        <begin position="1"/>
        <end position="21"/>
    </location>
</feature>
<sequence>MSVRQACLAIFLLTTCGSAKSEGLFSAVSGKDINQLELMQKHGLNAGGWLAVGATYATDNQANHNNSPISFNDQSNKVLLNQANLFVERLVDMDANEWNVGGRIDVLFGTDSRFTHATGLDDKLINERDLGHYDLAIPQAYMEVFMPFGKGITAKIGHFYTVIGHEVVTAPNNFFYSHSYAMQYGEPFTHSGVLFSYAVNNNFTVNSGAVTGWDNFDKNLSNWNFLGDLSWTNDEASSAASWSIISGDVGNKAASSNRTLSSLVISQRLGDKLQYVFQNDIGYQRQAVNSLNDVFWYGINQYLFYDLSDTVSAGIRGEWFRDNNGTRLNIGSPGDYYAITAGVNWKAIGWLTLRPELRYDWAHSKTKAYNNHTQDNQLELAVDMVVTF</sequence>
<protein>
    <submittedName>
        <fullName evidence="2">Porin</fullName>
    </submittedName>
</protein>
<gene>
    <name evidence="2" type="ORF">EKO24_004595</name>
</gene>
<keyword evidence="1" id="KW-0732">Signal</keyword>
<evidence type="ECO:0000313" key="3">
    <source>
        <dbReference type="Proteomes" id="UP000733744"/>
    </source>
</evidence>
<feature type="chain" id="PRO_5045385369" evidence="1">
    <location>
        <begin position="22"/>
        <end position="388"/>
    </location>
</feature>
<proteinExistence type="predicted"/>
<organism evidence="2 3">
    <name type="scientific">Candidatus Methylobacter oryzae</name>
    <dbReference type="NCBI Taxonomy" id="2497749"/>
    <lineage>
        <taxon>Bacteria</taxon>
        <taxon>Pseudomonadati</taxon>
        <taxon>Pseudomonadota</taxon>
        <taxon>Gammaproteobacteria</taxon>
        <taxon>Methylococcales</taxon>
        <taxon>Methylococcaceae</taxon>
        <taxon>Methylobacter</taxon>
    </lineage>
</organism>
<evidence type="ECO:0000256" key="1">
    <source>
        <dbReference type="SAM" id="SignalP"/>
    </source>
</evidence>